<dbReference type="EMBL" id="JAIMJA010000009">
    <property type="protein sequence ID" value="MCE2595208.1"/>
    <property type="molecule type" value="Genomic_DNA"/>
</dbReference>
<dbReference type="InterPro" id="IPR054170">
    <property type="entry name" value="RlmL_1st"/>
</dbReference>
<dbReference type="Proteomes" id="UP001201273">
    <property type="component" value="Unassembled WGS sequence"/>
</dbReference>
<dbReference type="PROSITE" id="PS01261">
    <property type="entry name" value="UPF0020"/>
    <property type="match status" value="1"/>
</dbReference>
<proteinExistence type="inferred from homology"/>
<dbReference type="InterPro" id="IPR000241">
    <property type="entry name" value="RlmKL-like_Mtase"/>
</dbReference>
<dbReference type="EC" id="2.1.1.173" evidence="6"/>
<comment type="caution">
    <text evidence="9">The sequence shown here is derived from an EMBL/GenBank/DDBJ whole genome shotgun (WGS) entry which is preliminary data.</text>
</comment>
<dbReference type="InterPro" id="IPR004114">
    <property type="entry name" value="THUMP_dom"/>
</dbReference>
<dbReference type="PIRSF" id="PIRSF037618">
    <property type="entry name" value="RNA_Mtase_bacteria_prd"/>
    <property type="match status" value="1"/>
</dbReference>
<keyword evidence="1 6" id="KW-0963">Cytoplasm</keyword>
<evidence type="ECO:0000313" key="10">
    <source>
        <dbReference type="Proteomes" id="UP001201273"/>
    </source>
</evidence>
<dbReference type="InterPro" id="IPR017244">
    <property type="entry name" value="23SrRNA_methyltr_KL"/>
</dbReference>
<dbReference type="SUPFAM" id="SSF53335">
    <property type="entry name" value="S-adenosyl-L-methionine-dependent methyltransferases"/>
    <property type="match status" value="2"/>
</dbReference>
<dbReference type="PANTHER" id="PTHR47313:SF1">
    <property type="entry name" value="RIBOSOMAL RNA LARGE SUBUNIT METHYLTRANSFERASE K_L"/>
    <property type="match status" value="1"/>
</dbReference>
<protein>
    <recommendedName>
        <fullName evidence="6">Ribosomal RNA large subunit methyltransferase K/L</fullName>
    </recommendedName>
    <domain>
        <recommendedName>
            <fullName evidence="6">23S rRNA m2G2445 methyltransferase</fullName>
            <ecNumber evidence="6">2.1.1.173</ecNumber>
        </recommendedName>
        <alternativeName>
            <fullName evidence="6">rRNA (guanine-N(2)-)-methyltransferase RlmL</fullName>
        </alternativeName>
    </domain>
    <domain>
        <recommendedName>
            <fullName evidence="6">23S rRNA m7G2069 methyltransferase</fullName>
            <ecNumber evidence="6">2.1.1.264</ecNumber>
        </recommendedName>
        <alternativeName>
            <fullName evidence="6">rRNA (guanine-N(7)-)-methyltransferase RlmK</fullName>
        </alternativeName>
    </domain>
</protein>
<dbReference type="Gene3D" id="3.40.50.150">
    <property type="entry name" value="Vaccinia Virus protein VP39"/>
    <property type="match status" value="2"/>
</dbReference>
<sequence length="701" mass="78980">MYEYFVTTAQGLESLVEEELQSFGIEGAKAVRSGVSFSGSLEQGYKVCLWSRFASRVLMRLNEFKVNDVMDLYLGCSYIPWEDTFAVDKTFAIDFSGTNDEIRNTQFGALKVKDAIVDRFRKKLDQRPNVERSDAQVRINVRLFKDKAHVYLDMAGSPLHHRGYKTETGAAPLKENLAAAIVKRSGWQLDQALVDPMCGSGTIIIEAALMATNRAPGLLRTGYAFEHWSGHDAELWQSMLAQASVMNKRNENKCDTRFFASDKSRRLIEIARGNAQRAGVADLITFSVKDATEFGNPLDGQTGMIITNPPYGERMGDMSGAIDLYSKLGNQFKKAFPGWQCSLFSTDTELLSCIGLRASKTYKLFNGPLECVLKNYQISDRGLSSDKPAIYSEDFANRLKKNLQQRNKWAKREGIECYRVYDADLPEYNVAIDVYADNVVIQEYAAPKKIDPAKARRRVLDIVATARYVMQIPENKLFLKVREVQKGKSQYQALTKRQTLLNVVENGAMFEVNLSDYLDTGLFLDHRPMRKRLGEMAKGKHFLNLFCYTASASVHAALGGAASTTSVDMSNTYLDWGKRNFALNKIKGAHQFEQADVLKWLDECKHQYDLIFLDPPTFSNSKRMDGTFDVQRDHVALLTNASKNLTDGGVLVFSNNKRGFKLDETGVKEAGFSIEDVSKASIPEDFKRNDKIHQCWILTKC</sequence>
<dbReference type="CDD" id="cd11715">
    <property type="entry name" value="THUMP_AdoMetMT"/>
    <property type="match status" value="1"/>
</dbReference>
<dbReference type="InterPro" id="IPR002052">
    <property type="entry name" value="DNA_methylase_N6_adenine_CS"/>
</dbReference>
<dbReference type="PROSITE" id="PS51165">
    <property type="entry name" value="THUMP"/>
    <property type="match status" value="1"/>
</dbReference>
<evidence type="ECO:0000256" key="1">
    <source>
        <dbReference type="ARBA" id="ARBA00022490"/>
    </source>
</evidence>
<keyword evidence="7" id="KW-0694">RNA-binding</keyword>
<dbReference type="InterPro" id="IPR019614">
    <property type="entry name" value="SAM-dep_methyl-trfase"/>
</dbReference>
<comment type="catalytic activity">
    <reaction evidence="6">
        <text>guanosine(2445) in 23S rRNA + S-adenosyl-L-methionine = N(2)-methylguanosine(2445) in 23S rRNA + S-adenosyl-L-homocysteine + H(+)</text>
        <dbReference type="Rhea" id="RHEA:42740"/>
        <dbReference type="Rhea" id="RHEA-COMP:10215"/>
        <dbReference type="Rhea" id="RHEA-COMP:10216"/>
        <dbReference type="ChEBI" id="CHEBI:15378"/>
        <dbReference type="ChEBI" id="CHEBI:57856"/>
        <dbReference type="ChEBI" id="CHEBI:59789"/>
        <dbReference type="ChEBI" id="CHEBI:74269"/>
        <dbReference type="ChEBI" id="CHEBI:74481"/>
        <dbReference type="EC" id="2.1.1.173"/>
    </reaction>
</comment>
<dbReference type="GO" id="GO:0052915">
    <property type="term" value="F:23S rRNA (guanine(2445)-N(2))-methyltransferase activity"/>
    <property type="evidence" value="ECO:0007669"/>
    <property type="project" value="UniProtKB-EC"/>
</dbReference>
<dbReference type="Gene3D" id="3.30.750.80">
    <property type="entry name" value="RNA methyltransferase domain (HRMD) like"/>
    <property type="match status" value="1"/>
</dbReference>
<name>A0ABS8WAF8_9GAMM</name>
<dbReference type="Pfam" id="PF10672">
    <property type="entry name" value="Methyltrans_SAM"/>
    <property type="match status" value="1"/>
</dbReference>
<evidence type="ECO:0000259" key="8">
    <source>
        <dbReference type="PROSITE" id="PS51165"/>
    </source>
</evidence>
<keyword evidence="2 6" id="KW-0698">rRNA processing</keyword>
<dbReference type="Pfam" id="PF22020">
    <property type="entry name" value="RlmL_1st"/>
    <property type="match status" value="1"/>
</dbReference>
<evidence type="ECO:0000256" key="2">
    <source>
        <dbReference type="ARBA" id="ARBA00022552"/>
    </source>
</evidence>
<comment type="function">
    <text evidence="6">Specifically methylates the guanine in position 2445 (m2G2445) and the guanine in position 2069 (m7G2069) of 23S rRNA.</text>
</comment>
<reference evidence="9 10" key="1">
    <citation type="journal article" date="2022" name="Environ. Microbiol. Rep.">
        <title>Eco-phylogenetic analyses reveal divergent evolution of vitamin B12 metabolism in the marine bacterial family 'Psychromonadaceae'.</title>
        <authorList>
            <person name="Jin X."/>
            <person name="Yang Y."/>
            <person name="Cao H."/>
            <person name="Gao B."/>
            <person name="Zhao Z."/>
        </authorList>
    </citation>
    <scope>NUCLEOTIDE SEQUENCE [LARGE SCALE GENOMIC DNA]</scope>
    <source>
        <strain evidence="9 10">MKS20</strain>
    </source>
</reference>
<evidence type="ECO:0000256" key="6">
    <source>
        <dbReference type="HAMAP-Rule" id="MF_01858"/>
    </source>
</evidence>
<keyword evidence="5 6" id="KW-0949">S-adenosyl-L-methionine</keyword>
<evidence type="ECO:0000256" key="4">
    <source>
        <dbReference type="ARBA" id="ARBA00022679"/>
    </source>
</evidence>
<keyword evidence="3 6" id="KW-0489">Methyltransferase</keyword>
<dbReference type="Pfam" id="PF02926">
    <property type="entry name" value="THUMP"/>
    <property type="match status" value="1"/>
</dbReference>
<keyword evidence="4 6" id="KW-0808">Transferase</keyword>
<dbReference type="EC" id="2.1.1.264" evidence="6"/>
<dbReference type="Pfam" id="PF01170">
    <property type="entry name" value="UPF0020"/>
    <property type="match status" value="1"/>
</dbReference>
<dbReference type="InterPro" id="IPR053943">
    <property type="entry name" value="RlmKL-like_Mtase_CS"/>
</dbReference>
<dbReference type="Gene3D" id="3.30.2130.30">
    <property type="match status" value="1"/>
</dbReference>
<dbReference type="PROSITE" id="PS00092">
    <property type="entry name" value="N6_MTASE"/>
    <property type="match status" value="1"/>
</dbReference>
<dbReference type="HAMAP" id="MF_01858">
    <property type="entry name" value="23SrRNA_methyltr_KL"/>
    <property type="match status" value="1"/>
</dbReference>
<feature type="domain" description="THUMP" evidence="8">
    <location>
        <begin position="43"/>
        <end position="154"/>
    </location>
</feature>
<evidence type="ECO:0000256" key="3">
    <source>
        <dbReference type="ARBA" id="ARBA00022603"/>
    </source>
</evidence>
<gene>
    <name evidence="9" type="primary">rlmKL</name>
    <name evidence="6" type="synonym">rlmL</name>
    <name evidence="9" type="ORF">K6Y31_10305</name>
</gene>
<accession>A0ABS8WAF8</accession>
<evidence type="ECO:0000256" key="7">
    <source>
        <dbReference type="PROSITE-ProRule" id="PRU00529"/>
    </source>
</evidence>
<dbReference type="CDD" id="cd02440">
    <property type="entry name" value="AdoMet_MTases"/>
    <property type="match status" value="1"/>
</dbReference>
<evidence type="ECO:0000313" key="9">
    <source>
        <dbReference type="EMBL" id="MCE2595208.1"/>
    </source>
</evidence>
<dbReference type="InterPro" id="IPR029063">
    <property type="entry name" value="SAM-dependent_MTases_sf"/>
</dbReference>
<dbReference type="PANTHER" id="PTHR47313">
    <property type="entry name" value="RIBOSOMAL RNA LARGE SUBUNIT METHYLTRANSFERASE K/L"/>
    <property type="match status" value="1"/>
</dbReference>
<dbReference type="NCBIfam" id="NF008748">
    <property type="entry name" value="PRK11783.1"/>
    <property type="match status" value="1"/>
</dbReference>
<organism evidence="9 10">
    <name type="scientific">Motilimonas cestriensis</name>
    <dbReference type="NCBI Taxonomy" id="2742685"/>
    <lineage>
        <taxon>Bacteria</taxon>
        <taxon>Pseudomonadati</taxon>
        <taxon>Pseudomonadota</taxon>
        <taxon>Gammaproteobacteria</taxon>
        <taxon>Alteromonadales</taxon>
        <taxon>Alteromonadales genera incertae sedis</taxon>
        <taxon>Motilimonas</taxon>
    </lineage>
</organism>
<evidence type="ECO:0000256" key="5">
    <source>
        <dbReference type="ARBA" id="ARBA00022691"/>
    </source>
</evidence>
<keyword evidence="10" id="KW-1185">Reference proteome</keyword>
<comment type="catalytic activity">
    <reaction evidence="6">
        <text>guanosine(2069) in 23S rRNA + S-adenosyl-L-methionine = N(2)-methylguanosine(2069) in 23S rRNA + S-adenosyl-L-homocysteine + H(+)</text>
        <dbReference type="Rhea" id="RHEA:43772"/>
        <dbReference type="Rhea" id="RHEA-COMP:10688"/>
        <dbReference type="Rhea" id="RHEA-COMP:10689"/>
        <dbReference type="ChEBI" id="CHEBI:15378"/>
        <dbReference type="ChEBI" id="CHEBI:57856"/>
        <dbReference type="ChEBI" id="CHEBI:59789"/>
        <dbReference type="ChEBI" id="CHEBI:74269"/>
        <dbReference type="ChEBI" id="CHEBI:74481"/>
        <dbReference type="EC" id="2.1.1.264"/>
    </reaction>
</comment>
<comment type="similarity">
    <text evidence="6">Belongs to the methyltransferase superfamily. RlmKL family.</text>
</comment>
<dbReference type="SMART" id="SM00981">
    <property type="entry name" value="THUMP"/>
    <property type="match status" value="1"/>
</dbReference>
<comment type="subcellular location">
    <subcellularLocation>
        <location evidence="6">Cytoplasm</location>
    </subcellularLocation>
</comment>